<dbReference type="PROSITE" id="PS00287">
    <property type="entry name" value="CYSTATIN"/>
    <property type="match status" value="1"/>
</dbReference>
<gene>
    <name evidence="2" type="ORF">GSLYS_00001509001</name>
</gene>
<organism evidence="2 3">
    <name type="scientific">Lymnaea stagnalis</name>
    <name type="common">Great pond snail</name>
    <name type="synonym">Helix stagnalis</name>
    <dbReference type="NCBI Taxonomy" id="6523"/>
    <lineage>
        <taxon>Eukaryota</taxon>
        <taxon>Metazoa</taxon>
        <taxon>Spiralia</taxon>
        <taxon>Lophotrochozoa</taxon>
        <taxon>Mollusca</taxon>
        <taxon>Gastropoda</taxon>
        <taxon>Heterobranchia</taxon>
        <taxon>Euthyneura</taxon>
        <taxon>Panpulmonata</taxon>
        <taxon>Hygrophila</taxon>
        <taxon>Lymnaeoidea</taxon>
        <taxon>Lymnaeidae</taxon>
        <taxon>Lymnaea</taxon>
    </lineage>
</organism>
<name>A0AAV2H3G2_LYMST</name>
<dbReference type="SUPFAM" id="SSF54403">
    <property type="entry name" value="Cystatin/monellin"/>
    <property type="match status" value="1"/>
</dbReference>
<dbReference type="EMBL" id="CAXITT010000016">
    <property type="protein sequence ID" value="CAL1527332.1"/>
    <property type="molecule type" value="Genomic_DNA"/>
</dbReference>
<evidence type="ECO:0000313" key="2">
    <source>
        <dbReference type="EMBL" id="CAL1527332.1"/>
    </source>
</evidence>
<dbReference type="Proteomes" id="UP001497497">
    <property type="component" value="Unassembled WGS sequence"/>
</dbReference>
<dbReference type="Pfam" id="PF00031">
    <property type="entry name" value="Cystatin"/>
    <property type="match status" value="1"/>
</dbReference>
<reference evidence="2 3" key="1">
    <citation type="submission" date="2024-04" db="EMBL/GenBank/DDBJ databases">
        <authorList>
            <consortium name="Genoscope - CEA"/>
            <person name="William W."/>
        </authorList>
    </citation>
    <scope>NUCLEOTIDE SEQUENCE [LARGE SCALE GENOMIC DNA]</scope>
</reference>
<accession>A0AAV2H3G2</accession>
<dbReference type="InterPro" id="IPR018073">
    <property type="entry name" value="Prot_inh_cystat_CS"/>
</dbReference>
<dbReference type="GO" id="GO:0004869">
    <property type="term" value="F:cysteine-type endopeptidase inhibitor activity"/>
    <property type="evidence" value="ECO:0007669"/>
    <property type="project" value="InterPro"/>
</dbReference>
<protein>
    <recommendedName>
        <fullName evidence="1">Cystatin domain-containing protein</fullName>
    </recommendedName>
</protein>
<dbReference type="CDD" id="cd00042">
    <property type="entry name" value="CY"/>
    <property type="match status" value="1"/>
</dbReference>
<dbReference type="InterPro" id="IPR000010">
    <property type="entry name" value="Cystatin_dom"/>
</dbReference>
<comment type="caution">
    <text evidence="2">The sequence shown here is derived from an EMBL/GenBank/DDBJ whole genome shotgun (WGS) entry which is preliminary data.</text>
</comment>
<keyword evidence="3" id="KW-1185">Reference proteome</keyword>
<feature type="domain" description="Cystatin" evidence="1">
    <location>
        <begin position="72"/>
        <end position="118"/>
    </location>
</feature>
<dbReference type="AlphaFoldDB" id="A0AAV2H3G2"/>
<sequence length="146" mass="16332">MLLLPLLVALTLAQDDASTTPAEFYETETPVFDFFTWEPQEQPEEPEMPQFLPGGWYPINPDADNRALKFGLDAGQRYLAEQGHNGEFELIDIISASSQTVAGYNYKFTVRVKSGCKTFQCSFAVFESIWGSPEFSLTGAVQCDKE</sequence>
<dbReference type="InterPro" id="IPR046350">
    <property type="entry name" value="Cystatin_sf"/>
</dbReference>
<proteinExistence type="predicted"/>
<dbReference type="Gene3D" id="3.10.450.10">
    <property type="match status" value="1"/>
</dbReference>
<evidence type="ECO:0000313" key="3">
    <source>
        <dbReference type="Proteomes" id="UP001497497"/>
    </source>
</evidence>
<evidence type="ECO:0000259" key="1">
    <source>
        <dbReference type="Pfam" id="PF00031"/>
    </source>
</evidence>